<comment type="similarity">
    <text evidence="1">Belongs to the PRORSD1 family.</text>
</comment>
<proteinExistence type="inferred from homology"/>
<feature type="domain" description="YbaK/aminoacyl-tRNA synthetase-associated" evidence="3">
    <location>
        <begin position="20"/>
        <end position="143"/>
    </location>
</feature>
<name>A0ABT5X0P5_9ENTE</name>
<dbReference type="Proteomes" id="UP001147148">
    <property type="component" value="Unassembled WGS sequence"/>
</dbReference>
<keyword evidence="5" id="KW-1185">Reference proteome</keyword>
<dbReference type="EMBL" id="JAPDSH010000003">
    <property type="protein sequence ID" value="MDF0479572.1"/>
    <property type="molecule type" value="Genomic_DNA"/>
</dbReference>
<dbReference type="PANTHER" id="PTHR31423">
    <property type="entry name" value="YBAK DOMAIN-CONTAINING PROTEIN"/>
    <property type="match status" value="1"/>
</dbReference>
<sequence>MKNIRDVFEDLCIDYDVINHPPITTIEEMNSLSLKNTDRIAKNLFLRDDKKRNYYIIVVKNTYRVNLKELKATIGSRPLSFASEKDLNHYLSLERGAVTPLGVINNKINNVTVVIDSYFESGIIGVHPNVNTSTVFLETKDLKLFIEKCGNVVESIEFD</sequence>
<evidence type="ECO:0000259" key="3">
    <source>
        <dbReference type="Pfam" id="PF04073"/>
    </source>
</evidence>
<comment type="caution">
    <text evidence="4">The sequence shown here is derived from an EMBL/GenBank/DDBJ whole genome shotgun (WGS) entry which is preliminary data.</text>
</comment>
<evidence type="ECO:0000313" key="5">
    <source>
        <dbReference type="Proteomes" id="UP001147148"/>
    </source>
</evidence>
<dbReference type="InterPro" id="IPR036754">
    <property type="entry name" value="YbaK/aa-tRNA-synt-asso_dom_sf"/>
</dbReference>
<protein>
    <submittedName>
        <fullName evidence="4">Prolyl-tRNA synthetase associated domain-containing protein</fullName>
    </submittedName>
</protein>
<reference evidence="4" key="1">
    <citation type="submission" date="2022-10" db="EMBL/GenBank/DDBJ databases">
        <title>Vagococcus sp. isolated from poultry meat.</title>
        <authorList>
            <person name="Johansson P."/>
            <person name="Bjorkroth J."/>
        </authorList>
    </citation>
    <scope>NUCLEOTIDE SEQUENCE</scope>
    <source>
        <strain evidence="4">PNs007</strain>
    </source>
</reference>
<evidence type="ECO:0000256" key="2">
    <source>
        <dbReference type="ARBA" id="ARBA00022917"/>
    </source>
</evidence>
<dbReference type="InterPro" id="IPR007214">
    <property type="entry name" value="YbaK/aa-tRNA-synth-assoc-dom"/>
</dbReference>
<keyword evidence="2" id="KW-0648">Protein biosynthesis</keyword>
<evidence type="ECO:0000313" key="4">
    <source>
        <dbReference type="EMBL" id="MDF0479572.1"/>
    </source>
</evidence>
<gene>
    <name evidence="4" type="ORF">OL233_04645</name>
</gene>
<evidence type="ECO:0000256" key="1">
    <source>
        <dbReference type="ARBA" id="ARBA00010201"/>
    </source>
</evidence>
<organism evidence="4 5">
    <name type="scientific">Vagococcus proximus</name>
    <dbReference type="NCBI Taxonomy" id="2991417"/>
    <lineage>
        <taxon>Bacteria</taxon>
        <taxon>Bacillati</taxon>
        <taxon>Bacillota</taxon>
        <taxon>Bacilli</taxon>
        <taxon>Lactobacillales</taxon>
        <taxon>Enterococcaceae</taxon>
        <taxon>Vagococcus</taxon>
    </lineage>
</organism>
<dbReference type="SUPFAM" id="SSF55826">
    <property type="entry name" value="YbaK/ProRS associated domain"/>
    <property type="match status" value="1"/>
</dbReference>
<accession>A0ABT5X0P5</accession>
<dbReference type="InterPro" id="IPR040285">
    <property type="entry name" value="ProX/PRXD1"/>
</dbReference>
<dbReference type="RefSeq" id="WP_275471208.1">
    <property type="nucleotide sequence ID" value="NZ_JAPDSH010000003.1"/>
</dbReference>
<dbReference type="Gene3D" id="3.90.960.10">
    <property type="entry name" value="YbaK/aminoacyl-tRNA synthetase-associated domain"/>
    <property type="match status" value="1"/>
</dbReference>
<dbReference type="PANTHER" id="PTHR31423:SF3">
    <property type="entry name" value="PROLYL-TRNA SYNTHETASE ASSOCIATED DOMAIN-CONTAINING PROTEIN 1-RELATED"/>
    <property type="match status" value="1"/>
</dbReference>
<dbReference type="Pfam" id="PF04073">
    <property type="entry name" value="tRNA_edit"/>
    <property type="match status" value="1"/>
</dbReference>